<keyword evidence="1" id="KW-0805">Transcription regulation</keyword>
<dbReference type="SMART" id="SM00418">
    <property type="entry name" value="HTH_ARSR"/>
    <property type="match status" value="1"/>
</dbReference>
<dbReference type="InterPro" id="IPR036390">
    <property type="entry name" value="WH_DNA-bd_sf"/>
</dbReference>
<evidence type="ECO:0000256" key="3">
    <source>
        <dbReference type="ARBA" id="ARBA00023163"/>
    </source>
</evidence>
<dbReference type="SUPFAM" id="SSF46785">
    <property type="entry name" value="Winged helix' DNA-binding domain"/>
    <property type="match status" value="1"/>
</dbReference>
<keyword evidence="6" id="KW-1185">Reference proteome</keyword>
<dbReference type="Pfam" id="PF01022">
    <property type="entry name" value="HTH_5"/>
    <property type="match status" value="1"/>
</dbReference>
<gene>
    <name evidence="5" type="ORF">GC106_76910</name>
</gene>
<sequence>MTMLDRPLLAEQEAATYAGWFACLAEPARVKLLHTVATASGEITVGELTHLPGVSQSPCSHHIRKLAEVGFVRSRKEGTAGVWRDTVFVERRNQTV</sequence>
<dbReference type="InterPro" id="IPR001845">
    <property type="entry name" value="HTH_ArsR_DNA-bd_dom"/>
</dbReference>
<dbReference type="NCBIfam" id="NF033788">
    <property type="entry name" value="HTH_metalloreg"/>
    <property type="match status" value="1"/>
</dbReference>
<evidence type="ECO:0000256" key="2">
    <source>
        <dbReference type="ARBA" id="ARBA00023125"/>
    </source>
</evidence>
<protein>
    <submittedName>
        <fullName evidence="5">HTH-type transcriptional repressor CzrA</fullName>
    </submittedName>
</protein>
<dbReference type="Gene3D" id="1.10.10.10">
    <property type="entry name" value="Winged helix-like DNA-binding domain superfamily/Winged helix DNA-binding domain"/>
    <property type="match status" value="1"/>
</dbReference>
<proteinExistence type="predicted"/>
<dbReference type="InterPro" id="IPR036388">
    <property type="entry name" value="WH-like_DNA-bd_sf"/>
</dbReference>
<organism evidence="5 6">
    <name type="scientific">Kibdelosporangium persicum</name>
    <dbReference type="NCBI Taxonomy" id="2698649"/>
    <lineage>
        <taxon>Bacteria</taxon>
        <taxon>Bacillati</taxon>
        <taxon>Actinomycetota</taxon>
        <taxon>Actinomycetes</taxon>
        <taxon>Pseudonocardiales</taxon>
        <taxon>Pseudonocardiaceae</taxon>
        <taxon>Kibdelosporangium</taxon>
    </lineage>
</organism>
<keyword evidence="3" id="KW-0804">Transcription</keyword>
<evidence type="ECO:0000256" key="1">
    <source>
        <dbReference type="ARBA" id="ARBA00023015"/>
    </source>
</evidence>
<dbReference type="EMBL" id="JAAATY010000038">
    <property type="protein sequence ID" value="NRN70426.1"/>
    <property type="molecule type" value="Genomic_DNA"/>
</dbReference>
<name>A0ABX2FI10_9PSEU</name>
<dbReference type="InterPro" id="IPR051081">
    <property type="entry name" value="HTH_MetalResp_TranReg"/>
</dbReference>
<reference evidence="5 6" key="1">
    <citation type="submission" date="2020-01" db="EMBL/GenBank/DDBJ databases">
        <title>Kibdelosporangium persica a novel Actinomycetes from a hot desert in Iran.</title>
        <authorList>
            <person name="Safaei N."/>
            <person name="Zaburannyi N."/>
            <person name="Mueller R."/>
            <person name="Wink J."/>
        </authorList>
    </citation>
    <scope>NUCLEOTIDE SEQUENCE [LARGE SCALE GENOMIC DNA]</scope>
    <source>
        <strain evidence="5 6">4NS15</strain>
    </source>
</reference>
<evidence type="ECO:0000259" key="4">
    <source>
        <dbReference type="PROSITE" id="PS50987"/>
    </source>
</evidence>
<keyword evidence="2" id="KW-0238">DNA-binding</keyword>
<dbReference type="CDD" id="cd00090">
    <property type="entry name" value="HTH_ARSR"/>
    <property type="match status" value="1"/>
</dbReference>
<feature type="domain" description="HTH arsR-type" evidence="4">
    <location>
        <begin position="9"/>
        <end position="96"/>
    </location>
</feature>
<dbReference type="PRINTS" id="PR00778">
    <property type="entry name" value="HTHARSR"/>
</dbReference>
<evidence type="ECO:0000313" key="5">
    <source>
        <dbReference type="EMBL" id="NRN70426.1"/>
    </source>
</evidence>
<dbReference type="PANTHER" id="PTHR33154:SF33">
    <property type="entry name" value="TRANSCRIPTIONAL REPRESSOR SDPR"/>
    <property type="match status" value="1"/>
</dbReference>
<evidence type="ECO:0000313" key="6">
    <source>
        <dbReference type="Proteomes" id="UP000763557"/>
    </source>
</evidence>
<comment type="caution">
    <text evidence="5">The sequence shown here is derived from an EMBL/GenBank/DDBJ whole genome shotgun (WGS) entry which is preliminary data.</text>
</comment>
<dbReference type="PANTHER" id="PTHR33154">
    <property type="entry name" value="TRANSCRIPTIONAL REGULATOR, ARSR FAMILY"/>
    <property type="match status" value="1"/>
</dbReference>
<dbReference type="PROSITE" id="PS50987">
    <property type="entry name" value="HTH_ARSR_2"/>
    <property type="match status" value="1"/>
</dbReference>
<accession>A0ABX2FI10</accession>
<dbReference type="InterPro" id="IPR011991">
    <property type="entry name" value="ArsR-like_HTH"/>
</dbReference>
<dbReference type="Proteomes" id="UP000763557">
    <property type="component" value="Unassembled WGS sequence"/>
</dbReference>